<feature type="region of interest" description="Disordered" evidence="3">
    <location>
        <begin position="599"/>
        <end position="689"/>
    </location>
</feature>
<dbReference type="SUPFAM" id="SSF55874">
    <property type="entry name" value="ATPase domain of HSP90 chaperone/DNA topoisomerase II/histidine kinase"/>
    <property type="match status" value="1"/>
</dbReference>
<dbReference type="Pfam" id="PF13589">
    <property type="entry name" value="HATPase_c_3"/>
    <property type="match status" value="1"/>
</dbReference>
<dbReference type="InterPro" id="IPR013507">
    <property type="entry name" value="DNA_mismatch_S5_2-like"/>
</dbReference>
<dbReference type="PROSITE" id="PS00058">
    <property type="entry name" value="DNA_MISMATCH_REPAIR_1"/>
    <property type="match status" value="1"/>
</dbReference>
<dbReference type="EMBL" id="WVTA01000007">
    <property type="protein sequence ID" value="KAK3208491.1"/>
    <property type="molecule type" value="Genomic_DNA"/>
</dbReference>
<feature type="region of interest" description="Disordered" evidence="3">
    <location>
        <begin position="562"/>
        <end position="583"/>
    </location>
</feature>
<feature type="region of interest" description="Disordered" evidence="3">
    <location>
        <begin position="710"/>
        <end position="755"/>
    </location>
</feature>
<name>A0AAN6RGF2_9PLEO</name>
<feature type="domain" description="DNA mismatch repair protein S5" evidence="4">
    <location>
        <begin position="228"/>
        <end position="356"/>
    </location>
</feature>
<dbReference type="PANTHER" id="PTHR10073">
    <property type="entry name" value="DNA MISMATCH REPAIR PROTEIN MLH, PMS, MUTL"/>
    <property type="match status" value="1"/>
</dbReference>
<dbReference type="InterPro" id="IPR036890">
    <property type="entry name" value="HATPase_C_sf"/>
</dbReference>
<dbReference type="InterPro" id="IPR002099">
    <property type="entry name" value="MutL/Mlh/PMS"/>
</dbReference>
<dbReference type="SUPFAM" id="SSF54211">
    <property type="entry name" value="Ribosomal protein S5 domain 2-like"/>
    <property type="match status" value="1"/>
</dbReference>
<dbReference type="GO" id="GO:0140664">
    <property type="term" value="F:ATP-dependent DNA damage sensor activity"/>
    <property type="evidence" value="ECO:0007669"/>
    <property type="project" value="InterPro"/>
</dbReference>
<feature type="compositionally biased region" description="Polar residues" evidence="3">
    <location>
        <begin position="387"/>
        <end position="398"/>
    </location>
</feature>
<proteinExistence type="inferred from homology"/>
<feature type="compositionally biased region" description="Polar residues" evidence="3">
    <location>
        <begin position="729"/>
        <end position="750"/>
    </location>
</feature>
<sequence>MFDDNDVSPPGIAALPETTVRQLGSCNALRDPSSVVKELIENALDARTNAVFVEIAPNTLDSIQVKDTGHGIPAEDRALVCRRYCTSKIRDFCDLYDIGGKWLGFRGEALASMAEMSGSLEVITRVEGESVAVKVHYGKKGELLSTEHASAPVGTNIKVKNFLQFLPVRKEIALKECSKTLATIRRIVQGYAFARPSVRFCFRVLGAESNKDNFTYAPKKDATIEDAALKIVGRCCALQCEWTTIESDGYNVRAFLPKWDAVDSKITGTGVFLFIDGRPVSTSRGTPKKILATFKKQLRTSDSNLHLMKTVFFCMNIICPSGSYDPNIEPAKDDVLFEKEDTVLAVVTKLLTAYYPEAIIANHKDRDSESPALVQGPISSRDKEISSNETGRSASANSILEEATPPAREYRAVQTPPRWRPNMYGIDEDDLELVGSENQRPVIEDEDEEERRAVTVLNPWTIAKMNTFNKAKPSAENVQLITPTKTPADIALGSGSSLAGSSAYQQPPSELLTPQTVSRANVMFPPRNIILQGSIDSISRIPKTDHRVADQENMPDGSYLTTHGTKDTASSTIIPSSSPVSRHVDRKKQLDQGQHLLDAHEGRSEGNGWFGRPMNVPVLSRTTGSRKSDRLQQYDASVSDFDRPPLPSTSRNNTDIRSFLRPRRNHLPRSTSLKPTMKPSSAANINDPLQSIGPMYGSLNFHYNGSIPAESAPISGESSTRKRSRTRNQKGLTNDQESIRSVGQPYTSYNDKPPLRSWVRASSTCSEAMPATERVRTRTTDLEIDNMFAAYSDPTKVPREPRLPLRAPIQQPVETMTEGPPLKRRRTTDKAQRTRSSHLPLEHIPQGYELHRASLPLAIGTTEIVKAMWKIDMQSNSLEWGQPIAAFSPKAFNMEISDHTLRTWVSRLDSMLEKFDTQFDNNAVLMTLERGIKKALNGRQADKGENKSVLAKQANCIAKPDLEGCMGGLDQLRVWAKAAKPSKEVRQPEILANQLPPNIDLSPMECMEDSLDEFGGEDFDDEEILMDV</sequence>
<feature type="region of interest" description="Disordered" evidence="3">
    <location>
        <begin position="815"/>
        <end position="836"/>
    </location>
</feature>
<dbReference type="NCBIfam" id="TIGR00585">
    <property type="entry name" value="mutl"/>
    <property type="match status" value="1"/>
</dbReference>
<dbReference type="SMART" id="SM01340">
    <property type="entry name" value="DNA_mis_repair"/>
    <property type="match status" value="1"/>
</dbReference>
<keyword evidence="2" id="KW-0227">DNA damage</keyword>
<dbReference type="AlphaFoldDB" id="A0AAN6RGF2"/>
<keyword evidence="6" id="KW-1185">Reference proteome</keyword>
<organism evidence="5 6">
    <name type="scientific">Pseudopithomyces chartarum</name>
    <dbReference type="NCBI Taxonomy" id="1892770"/>
    <lineage>
        <taxon>Eukaryota</taxon>
        <taxon>Fungi</taxon>
        <taxon>Dikarya</taxon>
        <taxon>Ascomycota</taxon>
        <taxon>Pezizomycotina</taxon>
        <taxon>Dothideomycetes</taxon>
        <taxon>Pleosporomycetidae</taxon>
        <taxon>Pleosporales</taxon>
        <taxon>Massarineae</taxon>
        <taxon>Didymosphaeriaceae</taxon>
        <taxon>Pseudopithomyces</taxon>
    </lineage>
</organism>
<comment type="similarity">
    <text evidence="1">Belongs to the DNA mismatch repair MutL/HexB family.</text>
</comment>
<dbReference type="GO" id="GO:0016887">
    <property type="term" value="F:ATP hydrolysis activity"/>
    <property type="evidence" value="ECO:0007669"/>
    <property type="project" value="InterPro"/>
</dbReference>
<dbReference type="Pfam" id="PF01119">
    <property type="entry name" value="DNA_mis_repair"/>
    <property type="match status" value="1"/>
</dbReference>
<dbReference type="InterPro" id="IPR014762">
    <property type="entry name" value="DNA_mismatch_repair_CS"/>
</dbReference>
<dbReference type="FunFam" id="3.30.565.10:FF:000017">
    <property type="entry name" value="PMS1 homolog 1, mismatch repair system component"/>
    <property type="match status" value="1"/>
</dbReference>
<dbReference type="Gene3D" id="3.30.230.10">
    <property type="match status" value="1"/>
</dbReference>
<feature type="compositionally biased region" description="Polar residues" evidence="3">
    <location>
        <begin position="668"/>
        <end position="689"/>
    </location>
</feature>
<evidence type="ECO:0000259" key="4">
    <source>
        <dbReference type="SMART" id="SM01340"/>
    </source>
</evidence>
<dbReference type="Gene3D" id="3.30.565.10">
    <property type="entry name" value="Histidine kinase-like ATPase, C-terminal domain"/>
    <property type="match status" value="1"/>
</dbReference>
<dbReference type="CDD" id="cd03485">
    <property type="entry name" value="MutL_Trans_hPMS_1_like"/>
    <property type="match status" value="1"/>
</dbReference>
<evidence type="ECO:0000256" key="2">
    <source>
        <dbReference type="ARBA" id="ARBA00022763"/>
    </source>
</evidence>
<dbReference type="GO" id="GO:0030983">
    <property type="term" value="F:mismatched DNA binding"/>
    <property type="evidence" value="ECO:0007669"/>
    <property type="project" value="InterPro"/>
</dbReference>
<evidence type="ECO:0000313" key="5">
    <source>
        <dbReference type="EMBL" id="KAK3208491.1"/>
    </source>
</evidence>
<reference evidence="5 6" key="1">
    <citation type="submission" date="2021-02" db="EMBL/GenBank/DDBJ databases">
        <title>Genome assembly of Pseudopithomyces chartarum.</title>
        <authorList>
            <person name="Jauregui R."/>
            <person name="Singh J."/>
            <person name="Voisey C."/>
        </authorList>
    </citation>
    <scope>NUCLEOTIDE SEQUENCE [LARGE SCALE GENOMIC DNA]</scope>
    <source>
        <strain evidence="5 6">AGR01</strain>
    </source>
</reference>
<dbReference type="GO" id="GO:0032389">
    <property type="term" value="C:MutLalpha complex"/>
    <property type="evidence" value="ECO:0007669"/>
    <property type="project" value="TreeGrafter"/>
</dbReference>
<comment type="caution">
    <text evidence="5">The sequence shown here is derived from an EMBL/GenBank/DDBJ whole genome shotgun (WGS) entry which is preliminary data.</text>
</comment>
<dbReference type="InterPro" id="IPR020568">
    <property type="entry name" value="Ribosomal_Su5_D2-typ_SF"/>
</dbReference>
<feature type="compositionally biased region" description="Low complexity" evidence="3">
    <location>
        <begin position="570"/>
        <end position="581"/>
    </location>
</feature>
<dbReference type="GO" id="GO:0061982">
    <property type="term" value="P:meiosis I cell cycle process"/>
    <property type="evidence" value="ECO:0007669"/>
    <property type="project" value="UniProtKB-ARBA"/>
</dbReference>
<dbReference type="GO" id="GO:0005524">
    <property type="term" value="F:ATP binding"/>
    <property type="evidence" value="ECO:0007669"/>
    <property type="project" value="InterPro"/>
</dbReference>
<gene>
    <name evidence="5" type="ORF">GRF29_77g927273</name>
</gene>
<dbReference type="InterPro" id="IPR014721">
    <property type="entry name" value="Ribsml_uS5_D2-typ_fold_subgr"/>
</dbReference>
<dbReference type="PANTHER" id="PTHR10073:SF41">
    <property type="entry name" value="MISMATCH REPAIR PROTEIN, PUTATIVE (AFU_ORTHOLOGUE AFUA_8G05820)-RELATED"/>
    <property type="match status" value="1"/>
</dbReference>
<dbReference type="InterPro" id="IPR038973">
    <property type="entry name" value="MutL/Mlh/Pms-like"/>
</dbReference>
<evidence type="ECO:0000313" key="6">
    <source>
        <dbReference type="Proteomes" id="UP001280581"/>
    </source>
</evidence>
<accession>A0AAN6RGF2</accession>
<feature type="region of interest" description="Disordered" evidence="3">
    <location>
        <begin position="366"/>
        <end position="412"/>
    </location>
</feature>
<dbReference type="GO" id="GO:0006298">
    <property type="term" value="P:mismatch repair"/>
    <property type="evidence" value="ECO:0007669"/>
    <property type="project" value="InterPro"/>
</dbReference>
<protein>
    <recommendedName>
        <fullName evidence="4">DNA mismatch repair protein S5 domain-containing protein</fullName>
    </recommendedName>
</protein>
<dbReference type="Proteomes" id="UP001280581">
    <property type="component" value="Unassembled WGS sequence"/>
</dbReference>
<evidence type="ECO:0000256" key="3">
    <source>
        <dbReference type="SAM" id="MobiDB-lite"/>
    </source>
</evidence>
<evidence type="ECO:0000256" key="1">
    <source>
        <dbReference type="ARBA" id="ARBA00006082"/>
    </source>
</evidence>